<protein>
    <recommendedName>
        <fullName evidence="2">Peptide deformylase</fullName>
        <shortName evidence="2">PDF</shortName>
        <ecNumber evidence="2">3.5.1.88</ecNumber>
    </recommendedName>
    <alternativeName>
        <fullName evidence="2">Polypeptide deformylase</fullName>
    </alternativeName>
</protein>
<comment type="similarity">
    <text evidence="1 2">Belongs to the polypeptide deformylase family.</text>
</comment>
<comment type="caution">
    <text evidence="3">The sequence shown here is derived from an EMBL/GenBank/DDBJ whole genome shotgun (WGS) entry which is preliminary data.</text>
</comment>
<proteinExistence type="inferred from homology"/>
<dbReference type="GO" id="GO:0046872">
    <property type="term" value="F:metal ion binding"/>
    <property type="evidence" value="ECO:0007669"/>
    <property type="project" value="UniProtKB-KW"/>
</dbReference>
<keyword evidence="2" id="KW-0648">Protein biosynthesis</keyword>
<dbReference type="SUPFAM" id="SSF56420">
    <property type="entry name" value="Peptide deformylase"/>
    <property type="match status" value="1"/>
</dbReference>
<comment type="cofactor">
    <cofactor evidence="2">
        <name>Fe(2+)</name>
        <dbReference type="ChEBI" id="CHEBI:29033"/>
    </cofactor>
    <text evidence="2">Binds 1 Fe(2+) ion.</text>
</comment>
<dbReference type="InterPro" id="IPR036821">
    <property type="entry name" value="Peptide_deformylase_sf"/>
</dbReference>
<comment type="catalytic activity">
    <reaction evidence="2">
        <text>N-terminal N-formyl-L-methionyl-[peptide] + H2O = N-terminal L-methionyl-[peptide] + formate</text>
        <dbReference type="Rhea" id="RHEA:24420"/>
        <dbReference type="Rhea" id="RHEA-COMP:10639"/>
        <dbReference type="Rhea" id="RHEA-COMP:10640"/>
        <dbReference type="ChEBI" id="CHEBI:15377"/>
        <dbReference type="ChEBI" id="CHEBI:15740"/>
        <dbReference type="ChEBI" id="CHEBI:49298"/>
        <dbReference type="ChEBI" id="CHEBI:64731"/>
        <dbReference type="EC" id="3.5.1.88"/>
    </reaction>
</comment>
<accession>A0A1G2TWY8</accession>
<evidence type="ECO:0000256" key="2">
    <source>
        <dbReference type="HAMAP-Rule" id="MF_00163"/>
    </source>
</evidence>
<dbReference type="EMBL" id="MHWA01000009">
    <property type="protein sequence ID" value="OHB01807.1"/>
    <property type="molecule type" value="Genomic_DNA"/>
</dbReference>
<evidence type="ECO:0000256" key="1">
    <source>
        <dbReference type="ARBA" id="ARBA00010759"/>
    </source>
</evidence>
<dbReference type="InterPro" id="IPR023635">
    <property type="entry name" value="Peptide_deformylase"/>
</dbReference>
<keyword evidence="2" id="KW-0408">Iron</keyword>
<feature type="binding site" evidence="2">
    <location>
        <position position="169"/>
    </location>
    <ligand>
        <name>Fe cation</name>
        <dbReference type="ChEBI" id="CHEBI:24875"/>
    </ligand>
</feature>
<feature type="binding site" evidence="2">
    <location>
        <position position="123"/>
    </location>
    <ligand>
        <name>Fe cation</name>
        <dbReference type="ChEBI" id="CHEBI:24875"/>
    </ligand>
</feature>
<gene>
    <name evidence="2" type="primary">def</name>
    <name evidence="3" type="ORF">A3A90_00030</name>
</gene>
<evidence type="ECO:0000313" key="3">
    <source>
        <dbReference type="EMBL" id="OHB01807.1"/>
    </source>
</evidence>
<dbReference type="EC" id="3.5.1.88" evidence="2"/>
<keyword evidence="2" id="KW-0479">Metal-binding</keyword>
<dbReference type="HAMAP" id="MF_00163">
    <property type="entry name" value="Pep_deformylase"/>
    <property type="match status" value="1"/>
</dbReference>
<dbReference type="GO" id="GO:0006412">
    <property type="term" value="P:translation"/>
    <property type="evidence" value="ECO:0007669"/>
    <property type="project" value="UniProtKB-UniRule"/>
</dbReference>
<sequence>MDNVIIQKENKILRKIAKEIPVAEIKSPKIKDVLKRMIKALNAEEDGVAIAAPQIGENLRIFVISKRIFELMAETKIGNKKSEVEKKDNLKNEKGKVVYKDMIFINPVILKTSKKQTLVEEGCLSVRWLYGKVKRAEKTLIKAYSEEGKPFTMGGSGLLSQAFQHETDHLDGILFTDKAINLKEMIPADYTENNKITLERTSAARSSDDK</sequence>
<dbReference type="PANTHER" id="PTHR10458:SF22">
    <property type="entry name" value="PEPTIDE DEFORMYLASE"/>
    <property type="match status" value="1"/>
</dbReference>
<dbReference type="CDD" id="cd00487">
    <property type="entry name" value="Pep_deformylase"/>
    <property type="match status" value="1"/>
</dbReference>
<feature type="active site" evidence="2">
    <location>
        <position position="166"/>
    </location>
</feature>
<dbReference type="Proteomes" id="UP000178404">
    <property type="component" value="Unassembled WGS sequence"/>
</dbReference>
<reference evidence="3 4" key="1">
    <citation type="journal article" date="2016" name="Nat. Commun.">
        <title>Thousands of microbial genomes shed light on interconnected biogeochemical processes in an aquifer system.</title>
        <authorList>
            <person name="Anantharaman K."/>
            <person name="Brown C.T."/>
            <person name="Hug L.A."/>
            <person name="Sharon I."/>
            <person name="Castelle C.J."/>
            <person name="Probst A.J."/>
            <person name="Thomas B.C."/>
            <person name="Singh A."/>
            <person name="Wilkins M.J."/>
            <person name="Karaoz U."/>
            <person name="Brodie E.L."/>
            <person name="Williams K.H."/>
            <person name="Hubbard S.S."/>
            <person name="Banfield J.F."/>
        </authorList>
    </citation>
    <scope>NUCLEOTIDE SEQUENCE [LARGE SCALE GENOMIC DNA]</scope>
</reference>
<feature type="binding site" evidence="2">
    <location>
        <position position="165"/>
    </location>
    <ligand>
        <name>Fe cation</name>
        <dbReference type="ChEBI" id="CHEBI:24875"/>
    </ligand>
</feature>
<dbReference type="PRINTS" id="PR01576">
    <property type="entry name" value="PDEFORMYLASE"/>
</dbReference>
<comment type="function">
    <text evidence="2">Removes the formyl group from the N-terminal Met of newly synthesized proteins. Requires at least a dipeptide for an efficient rate of reaction. N-terminal L-methionine is a prerequisite for activity but the enzyme has broad specificity at other positions.</text>
</comment>
<name>A0A1G2TWY8_9BACT</name>
<dbReference type="GO" id="GO:0042586">
    <property type="term" value="F:peptide deformylase activity"/>
    <property type="evidence" value="ECO:0007669"/>
    <property type="project" value="UniProtKB-UniRule"/>
</dbReference>
<dbReference type="PIRSF" id="PIRSF004749">
    <property type="entry name" value="Pep_def"/>
    <property type="match status" value="1"/>
</dbReference>
<dbReference type="Gene3D" id="3.90.45.10">
    <property type="entry name" value="Peptide deformylase"/>
    <property type="match status" value="1"/>
</dbReference>
<evidence type="ECO:0000313" key="4">
    <source>
        <dbReference type="Proteomes" id="UP000178404"/>
    </source>
</evidence>
<dbReference type="Pfam" id="PF01327">
    <property type="entry name" value="Pep_deformylase"/>
    <property type="match status" value="1"/>
</dbReference>
<organism evidence="3 4">
    <name type="scientific">Candidatus Zambryskibacteria bacterium RIFCSPLOWO2_01_FULL_35_19</name>
    <dbReference type="NCBI Taxonomy" id="1802757"/>
    <lineage>
        <taxon>Bacteria</taxon>
        <taxon>Candidatus Zambryskiibacteriota</taxon>
    </lineage>
</organism>
<keyword evidence="2" id="KW-0378">Hydrolase</keyword>
<dbReference type="AlphaFoldDB" id="A0A1G2TWY8"/>
<dbReference type="PANTHER" id="PTHR10458">
    <property type="entry name" value="PEPTIDE DEFORMYLASE"/>
    <property type="match status" value="1"/>
</dbReference>